<protein>
    <submittedName>
        <fullName evidence="6">TonB family protein</fullName>
    </submittedName>
</protein>
<dbReference type="InterPro" id="IPR037682">
    <property type="entry name" value="TonB_C"/>
</dbReference>
<dbReference type="InterPro" id="IPR006260">
    <property type="entry name" value="TonB/TolA_C"/>
</dbReference>
<dbReference type="PANTHER" id="PTHR41913">
    <property type="entry name" value="DUF1684 DOMAIN-CONTAINING PROTEIN"/>
    <property type="match status" value="1"/>
</dbReference>
<evidence type="ECO:0000259" key="5">
    <source>
        <dbReference type="PROSITE" id="PS52015"/>
    </source>
</evidence>
<comment type="subcellular location">
    <subcellularLocation>
        <location evidence="1">Membrane</location>
        <topology evidence="1">Single-pass membrane protein</topology>
    </subcellularLocation>
</comment>
<evidence type="ECO:0000313" key="6">
    <source>
        <dbReference type="EMBL" id="RNI33180.1"/>
    </source>
</evidence>
<dbReference type="Gene3D" id="3.30.1150.10">
    <property type="match status" value="1"/>
</dbReference>
<dbReference type="GO" id="GO:0055085">
    <property type="term" value="P:transmembrane transport"/>
    <property type="evidence" value="ECO:0007669"/>
    <property type="project" value="InterPro"/>
</dbReference>
<dbReference type="InterPro" id="IPR012467">
    <property type="entry name" value="DUF1684"/>
</dbReference>
<reference evidence="6 7" key="1">
    <citation type="submission" date="2018-11" db="EMBL/GenBank/DDBJ databases">
        <title>Rufibacter latericius sp. nov., isolated from water in Baiyang Lake.</title>
        <authorList>
            <person name="Yang Y."/>
        </authorList>
    </citation>
    <scope>NUCLEOTIDE SEQUENCE [LARGE SCALE GENOMIC DNA]</scope>
    <source>
        <strain evidence="6 7">MCC P1</strain>
    </source>
</reference>
<dbReference type="PANTHER" id="PTHR41913:SF1">
    <property type="entry name" value="DUF1684 DOMAIN-CONTAINING PROTEIN"/>
    <property type="match status" value="1"/>
</dbReference>
<evidence type="ECO:0000256" key="1">
    <source>
        <dbReference type="ARBA" id="ARBA00004167"/>
    </source>
</evidence>
<evidence type="ECO:0000256" key="4">
    <source>
        <dbReference type="ARBA" id="ARBA00023136"/>
    </source>
</evidence>
<evidence type="ECO:0000256" key="2">
    <source>
        <dbReference type="ARBA" id="ARBA00022692"/>
    </source>
</evidence>
<keyword evidence="2" id="KW-0812">Transmembrane</keyword>
<organism evidence="6 7">
    <name type="scientific">Rufibacter immobilis</name>
    <dbReference type="NCBI Taxonomy" id="1348778"/>
    <lineage>
        <taxon>Bacteria</taxon>
        <taxon>Pseudomonadati</taxon>
        <taxon>Bacteroidota</taxon>
        <taxon>Cytophagia</taxon>
        <taxon>Cytophagales</taxon>
        <taxon>Hymenobacteraceae</taxon>
        <taxon>Rufibacter</taxon>
    </lineage>
</organism>
<dbReference type="GO" id="GO:0016020">
    <property type="term" value="C:membrane"/>
    <property type="evidence" value="ECO:0007669"/>
    <property type="project" value="UniProtKB-SubCell"/>
</dbReference>
<evidence type="ECO:0000313" key="7">
    <source>
        <dbReference type="Proteomes" id="UP000271010"/>
    </source>
</evidence>
<gene>
    <name evidence="6" type="ORF">EFA69_01830</name>
</gene>
<keyword evidence="4" id="KW-0472">Membrane</keyword>
<dbReference type="OrthoDB" id="5493262at2"/>
<keyword evidence="7" id="KW-1185">Reference proteome</keyword>
<evidence type="ECO:0000256" key="3">
    <source>
        <dbReference type="ARBA" id="ARBA00022989"/>
    </source>
</evidence>
<dbReference type="AlphaFoldDB" id="A0A3M9N5U7"/>
<dbReference type="Pfam" id="PF07920">
    <property type="entry name" value="DUF1684"/>
    <property type="match status" value="1"/>
</dbReference>
<feature type="domain" description="TonB C-terminal" evidence="5">
    <location>
        <begin position="242"/>
        <end position="332"/>
    </location>
</feature>
<comment type="caution">
    <text evidence="6">The sequence shown here is derived from an EMBL/GenBank/DDBJ whole genome shotgun (WGS) entry which is preliminary data.</text>
</comment>
<dbReference type="NCBIfam" id="TIGR01352">
    <property type="entry name" value="tonB_Cterm"/>
    <property type="match status" value="1"/>
</dbReference>
<sequence>MSGAATMLENLTFKRKYLFMRMPFLLFLLLALPLLGHTQQSDLHNYKVEITRQRIQQDSLFRYGQNSPLPAEEKASFKGLAYFPVNEAYRVQAKFVRTAQEAIFKMPATGPRLADYVKYGELHFQLQGRPLQLNVYQNQELIKQPKYHTYLFIPFTDATTGQETYATGRYLDFSIPLGQDSVWLDFNKAYNPYCAYNSGYSCPIPPKENKLPVRVEAGVKTYEKAGAGGATQGEEKMPEFPGGIPAFMKFMDKTFVLPPLARNAGVSGTVEFSFVVKADGTLADFQVTKSLRPDVDEAVLHTAKQMPLWKPGMLNGKAVNVKFTAPYRVKSR</sequence>
<accession>A0A3M9N5U7</accession>
<dbReference type="SUPFAM" id="SSF74653">
    <property type="entry name" value="TolA/TonB C-terminal domain"/>
    <property type="match status" value="1"/>
</dbReference>
<name>A0A3M9N5U7_9BACT</name>
<dbReference type="PROSITE" id="PS52015">
    <property type="entry name" value="TONB_CTD"/>
    <property type="match status" value="1"/>
</dbReference>
<dbReference type="EMBL" id="RJJE01000001">
    <property type="protein sequence ID" value="RNI33180.1"/>
    <property type="molecule type" value="Genomic_DNA"/>
</dbReference>
<dbReference type="Proteomes" id="UP000271010">
    <property type="component" value="Unassembled WGS sequence"/>
</dbReference>
<dbReference type="Pfam" id="PF03544">
    <property type="entry name" value="TonB_C"/>
    <property type="match status" value="1"/>
</dbReference>
<keyword evidence="3" id="KW-1133">Transmembrane helix</keyword>
<proteinExistence type="predicted"/>